<dbReference type="EMBL" id="PFBZ01000067">
    <property type="protein sequence ID" value="PIT86715.1"/>
    <property type="molecule type" value="Genomic_DNA"/>
</dbReference>
<name>A0A2M6W1W2_9BACT</name>
<sequence>MNIAVAVRSEEVQREPPPAVSSDDDSIEARLRSVEVPLSAESLAYLASAREGDGAWTGVSCPAIDEFMVD</sequence>
<reference evidence="3" key="1">
    <citation type="submission" date="2017-09" db="EMBL/GenBank/DDBJ databases">
        <title>Depth-based differentiation of microbial function through sediment-hosted aquifers and enrichment of novel symbionts in the deep terrestrial subsurface.</title>
        <authorList>
            <person name="Probst A.J."/>
            <person name="Ladd B."/>
            <person name="Jarett J.K."/>
            <person name="Geller-Mcgrath D.E."/>
            <person name="Sieber C.M.K."/>
            <person name="Emerson J.B."/>
            <person name="Anantharaman K."/>
            <person name="Thomas B.C."/>
            <person name="Malmstrom R."/>
            <person name="Stieglmeier M."/>
            <person name="Klingl A."/>
            <person name="Woyke T."/>
            <person name="Ryan C.M."/>
            <person name="Banfield J.F."/>
        </authorList>
    </citation>
    <scope>NUCLEOTIDE SEQUENCE [LARGE SCALE GENOMIC DNA]</scope>
</reference>
<evidence type="ECO:0000256" key="1">
    <source>
        <dbReference type="SAM" id="MobiDB-lite"/>
    </source>
</evidence>
<dbReference type="Proteomes" id="UP000229362">
    <property type="component" value="Unassembled WGS sequence"/>
</dbReference>
<protein>
    <submittedName>
        <fullName evidence="2">Uncharacterized protein</fullName>
    </submittedName>
</protein>
<dbReference type="AlphaFoldDB" id="A0A2M6W1W2"/>
<comment type="caution">
    <text evidence="2">The sequence shown here is derived from an EMBL/GenBank/DDBJ whole genome shotgun (WGS) entry which is preliminary data.</text>
</comment>
<evidence type="ECO:0000313" key="3">
    <source>
        <dbReference type="Proteomes" id="UP000229362"/>
    </source>
</evidence>
<organism evidence="2 3">
    <name type="scientific">Candidatus Magasanikbacteria bacterium CG10_big_fil_rev_8_21_14_0_10_43_6</name>
    <dbReference type="NCBI Taxonomy" id="1974650"/>
    <lineage>
        <taxon>Bacteria</taxon>
        <taxon>Candidatus Magasanikiibacteriota</taxon>
    </lineage>
</organism>
<proteinExistence type="predicted"/>
<accession>A0A2M6W1W2</accession>
<evidence type="ECO:0000313" key="2">
    <source>
        <dbReference type="EMBL" id="PIT86715.1"/>
    </source>
</evidence>
<gene>
    <name evidence="2" type="ORF">COU33_01605</name>
</gene>
<feature type="region of interest" description="Disordered" evidence="1">
    <location>
        <begin position="1"/>
        <end position="25"/>
    </location>
</feature>